<dbReference type="InterPro" id="IPR036869">
    <property type="entry name" value="J_dom_sf"/>
</dbReference>
<name>A0A516TQ32_9BACT</name>
<sequence length="267" mass="31214">MKGKKPIISPLYRQTLNKNKASFSLVAIDDKQIRQNWQIRYLYLQKELENVQSKLQKFLSVEKPQYTIWLESTFPQETAELKNIELKINDLKQFIFEVELDSLLHNRSVAISYHFLLQKKNKKLSNIVSADACADCLPNNEKTDEIPDNNLKRNSRESKIKAAFRTIARLLHPDANNSVSPEKMERWYAAQMAYKAKDLELLESLCYLEEKQTEALPIAIIQKELSCWTKRFKKKERIRRMFGPSSLGIFSMPNRQAVCSKNKNLDQ</sequence>
<organism evidence="1 2">
    <name type="scientific">Methylacidiphilum kamchatkense Kam1</name>
    <dbReference type="NCBI Taxonomy" id="1202785"/>
    <lineage>
        <taxon>Bacteria</taxon>
        <taxon>Pseudomonadati</taxon>
        <taxon>Verrucomicrobiota</taxon>
        <taxon>Methylacidiphilae</taxon>
        <taxon>Methylacidiphilales</taxon>
        <taxon>Methylacidiphilaceae</taxon>
        <taxon>Methylacidiphilum (ex Ratnadevi et al. 2023)</taxon>
    </lineage>
</organism>
<gene>
    <name evidence="1" type="ORF">kam1_2145</name>
</gene>
<proteinExistence type="predicted"/>
<dbReference type="RefSeq" id="WP_143958431.1">
    <property type="nucleotide sequence ID" value="NZ_CP037899.1"/>
</dbReference>
<dbReference type="InterPro" id="IPR001623">
    <property type="entry name" value="DnaJ_domain"/>
</dbReference>
<protein>
    <recommendedName>
        <fullName evidence="3">J domain-containing protein</fullName>
    </recommendedName>
</protein>
<dbReference type="AlphaFoldDB" id="A0A516TQ32"/>
<reference evidence="2" key="1">
    <citation type="submission" date="2019-03" db="EMBL/GenBank/DDBJ databases">
        <title>Complete genome of Methylacidiphilum kamchatkense Kam1.</title>
        <authorList>
            <person name="Kruse T."/>
            <person name="Murarilal Ratnadevi C."/>
            <person name="Erikstad H.-A."/>
            <person name="Birkeland N.-K."/>
        </authorList>
    </citation>
    <scope>NUCLEOTIDE SEQUENCE [LARGE SCALE GENOMIC DNA]</scope>
    <source>
        <strain evidence="2">kam1</strain>
    </source>
</reference>
<dbReference type="CDD" id="cd06257">
    <property type="entry name" value="DnaJ"/>
    <property type="match status" value="1"/>
</dbReference>
<dbReference type="KEGG" id="mkc:kam1_2145"/>
<dbReference type="STRING" id="1202785.A946_06505"/>
<dbReference type="EMBL" id="CP037899">
    <property type="protein sequence ID" value="QDQ43353.1"/>
    <property type="molecule type" value="Genomic_DNA"/>
</dbReference>
<evidence type="ECO:0008006" key="3">
    <source>
        <dbReference type="Google" id="ProtNLM"/>
    </source>
</evidence>
<evidence type="ECO:0000313" key="1">
    <source>
        <dbReference type="EMBL" id="QDQ43353.1"/>
    </source>
</evidence>
<evidence type="ECO:0000313" key="2">
    <source>
        <dbReference type="Proteomes" id="UP000315925"/>
    </source>
</evidence>
<dbReference type="SUPFAM" id="SSF46565">
    <property type="entry name" value="Chaperone J-domain"/>
    <property type="match status" value="1"/>
</dbReference>
<dbReference type="Gene3D" id="1.10.287.110">
    <property type="entry name" value="DnaJ domain"/>
    <property type="match status" value="1"/>
</dbReference>
<dbReference type="Proteomes" id="UP000315925">
    <property type="component" value="Chromosome"/>
</dbReference>
<accession>A0A516TQ32</accession>